<dbReference type="PIRSF" id="PIRSF035875">
    <property type="entry name" value="RNase_BN"/>
    <property type="match status" value="1"/>
</dbReference>
<keyword evidence="4 6" id="KW-1133">Transmembrane helix</keyword>
<keyword evidence="5 6" id="KW-0472">Membrane</keyword>
<comment type="subcellular location">
    <subcellularLocation>
        <location evidence="1">Cell membrane</location>
        <topology evidence="1">Multi-pass membrane protein</topology>
    </subcellularLocation>
</comment>
<gene>
    <name evidence="7" type="ORF">H9851_01795</name>
</gene>
<evidence type="ECO:0000256" key="4">
    <source>
        <dbReference type="ARBA" id="ARBA00022989"/>
    </source>
</evidence>
<proteinExistence type="predicted"/>
<feature type="transmembrane region" description="Helical" evidence="6">
    <location>
        <begin position="162"/>
        <end position="186"/>
    </location>
</feature>
<keyword evidence="2" id="KW-1003">Cell membrane</keyword>
<evidence type="ECO:0000256" key="3">
    <source>
        <dbReference type="ARBA" id="ARBA00022692"/>
    </source>
</evidence>
<dbReference type="AlphaFoldDB" id="A0A9D1W0L7"/>
<feature type="transmembrane region" description="Helical" evidence="6">
    <location>
        <begin position="28"/>
        <end position="51"/>
    </location>
</feature>
<feature type="transmembrane region" description="Helical" evidence="6">
    <location>
        <begin position="126"/>
        <end position="150"/>
    </location>
</feature>
<evidence type="ECO:0000256" key="6">
    <source>
        <dbReference type="SAM" id="Phobius"/>
    </source>
</evidence>
<comment type="caution">
    <text evidence="7">The sequence shown here is derived from an EMBL/GenBank/DDBJ whole genome shotgun (WGS) entry which is preliminary data.</text>
</comment>
<evidence type="ECO:0000256" key="1">
    <source>
        <dbReference type="ARBA" id="ARBA00004651"/>
    </source>
</evidence>
<reference evidence="7" key="1">
    <citation type="journal article" date="2021" name="PeerJ">
        <title>Extensive microbial diversity within the chicken gut microbiome revealed by metagenomics and culture.</title>
        <authorList>
            <person name="Gilroy R."/>
            <person name="Ravi A."/>
            <person name="Getino M."/>
            <person name="Pursley I."/>
            <person name="Horton D.L."/>
            <person name="Alikhan N.F."/>
            <person name="Baker D."/>
            <person name="Gharbi K."/>
            <person name="Hall N."/>
            <person name="Watson M."/>
            <person name="Adriaenssens E.M."/>
            <person name="Foster-Nyarko E."/>
            <person name="Jarju S."/>
            <person name="Secka A."/>
            <person name="Antonio M."/>
            <person name="Oren A."/>
            <person name="Chaudhuri R.R."/>
            <person name="La Ragione R."/>
            <person name="Hildebrand F."/>
            <person name="Pallen M.J."/>
        </authorList>
    </citation>
    <scope>NUCLEOTIDE SEQUENCE</scope>
    <source>
        <strain evidence="7">2189</strain>
    </source>
</reference>
<name>A0A9D1W0L7_9FIRM</name>
<dbReference type="Pfam" id="PF03631">
    <property type="entry name" value="Virul_fac_BrkB"/>
    <property type="match status" value="1"/>
</dbReference>
<sequence>MIRRHIADAFRRAADAFAYLSSKKYTTLAGTMTFFLILSVVPFLFWLTFLFGRLEIDFDRILDLEIFAEFKDILHYLREQAQSAQAGASVILLATTLYSSTNLFYHMRRSGEIIYGCGRDKGGLALRISAVALIFVVMLLFVAGASLLLLGTAFLRRILPSFAAQVAVYALLGAIAFLFLLLLNVYICPYRIGARSAVWGSLLTLLLGGLASFGFSVYAHLGTMEKLYGAAVFLIVFLLWLYVLMVCFVIGVILNCYLLEKDNSAKFVHKKF</sequence>
<evidence type="ECO:0000313" key="7">
    <source>
        <dbReference type="EMBL" id="HIX49993.1"/>
    </source>
</evidence>
<evidence type="ECO:0000256" key="5">
    <source>
        <dbReference type="ARBA" id="ARBA00023136"/>
    </source>
</evidence>
<dbReference type="GO" id="GO:0005886">
    <property type="term" value="C:plasma membrane"/>
    <property type="evidence" value="ECO:0007669"/>
    <property type="project" value="UniProtKB-SubCell"/>
</dbReference>
<reference evidence="7" key="2">
    <citation type="submission" date="2021-04" db="EMBL/GenBank/DDBJ databases">
        <authorList>
            <person name="Gilroy R."/>
        </authorList>
    </citation>
    <scope>NUCLEOTIDE SEQUENCE</scope>
    <source>
        <strain evidence="7">2189</strain>
    </source>
</reference>
<dbReference type="InterPro" id="IPR017039">
    <property type="entry name" value="Virul_fac_BrkB"/>
</dbReference>
<protein>
    <submittedName>
        <fullName evidence="7">YihY/virulence factor BrkB family protein</fullName>
    </submittedName>
</protein>
<dbReference type="Proteomes" id="UP000886847">
    <property type="component" value="Unassembled WGS sequence"/>
</dbReference>
<evidence type="ECO:0000313" key="8">
    <source>
        <dbReference type="Proteomes" id="UP000886847"/>
    </source>
</evidence>
<dbReference type="PANTHER" id="PTHR30213:SF0">
    <property type="entry name" value="UPF0761 MEMBRANE PROTEIN YIHY"/>
    <property type="match status" value="1"/>
</dbReference>
<feature type="transmembrane region" description="Helical" evidence="6">
    <location>
        <begin position="86"/>
        <end position="105"/>
    </location>
</feature>
<feature type="transmembrane region" description="Helical" evidence="6">
    <location>
        <begin position="198"/>
        <end position="221"/>
    </location>
</feature>
<dbReference type="PANTHER" id="PTHR30213">
    <property type="entry name" value="INNER MEMBRANE PROTEIN YHJD"/>
    <property type="match status" value="1"/>
</dbReference>
<evidence type="ECO:0000256" key="2">
    <source>
        <dbReference type="ARBA" id="ARBA00022475"/>
    </source>
</evidence>
<organism evidence="7 8">
    <name type="scientific">Candidatus Borkfalkia faecavium</name>
    <dbReference type="NCBI Taxonomy" id="2838508"/>
    <lineage>
        <taxon>Bacteria</taxon>
        <taxon>Bacillati</taxon>
        <taxon>Bacillota</taxon>
        <taxon>Clostridia</taxon>
        <taxon>Christensenellales</taxon>
        <taxon>Christensenellaceae</taxon>
        <taxon>Candidatus Borkfalkia</taxon>
    </lineage>
</organism>
<accession>A0A9D1W0L7</accession>
<keyword evidence="3 6" id="KW-0812">Transmembrane</keyword>
<feature type="transmembrane region" description="Helical" evidence="6">
    <location>
        <begin position="227"/>
        <end position="258"/>
    </location>
</feature>
<dbReference type="EMBL" id="DXEW01000006">
    <property type="protein sequence ID" value="HIX49993.1"/>
    <property type="molecule type" value="Genomic_DNA"/>
</dbReference>